<dbReference type="EMBL" id="MK313735">
    <property type="protein sequence ID" value="QDK64607.1"/>
    <property type="molecule type" value="mRNA"/>
</dbReference>
<dbReference type="Pfam" id="PF01915">
    <property type="entry name" value="Glyco_hydro_3_C"/>
    <property type="match status" value="1"/>
</dbReference>
<dbReference type="SMART" id="SM01217">
    <property type="entry name" value="Fn3_like"/>
    <property type="match status" value="1"/>
</dbReference>
<dbReference type="PROSITE" id="PS51820">
    <property type="entry name" value="PA14"/>
    <property type="match status" value="1"/>
</dbReference>
<dbReference type="PRINTS" id="PR00133">
    <property type="entry name" value="GLHYDRLASE3"/>
</dbReference>
<dbReference type="Pfam" id="PF07691">
    <property type="entry name" value="PA14"/>
    <property type="match status" value="1"/>
</dbReference>
<dbReference type="InterPro" id="IPR017853">
    <property type="entry name" value="GH"/>
</dbReference>
<dbReference type="InterPro" id="IPR036962">
    <property type="entry name" value="Glyco_hydro_3_N_sf"/>
</dbReference>
<dbReference type="GO" id="GO:0009251">
    <property type="term" value="P:glucan catabolic process"/>
    <property type="evidence" value="ECO:0007669"/>
    <property type="project" value="TreeGrafter"/>
</dbReference>
<evidence type="ECO:0000313" key="7">
    <source>
        <dbReference type="EMBL" id="QDK64604.1"/>
    </source>
</evidence>
<dbReference type="Gene3D" id="2.60.120.260">
    <property type="entry name" value="Galactose-binding domain-like"/>
    <property type="match status" value="1"/>
</dbReference>
<accession>A0A514YQS9</accession>
<evidence type="ECO:0000313" key="8">
    <source>
        <dbReference type="EMBL" id="QDK64607.1"/>
    </source>
</evidence>
<dbReference type="EC" id="3.2.1.21" evidence="3"/>
<evidence type="ECO:0000256" key="4">
    <source>
        <dbReference type="ARBA" id="ARBA00022801"/>
    </source>
</evidence>
<dbReference type="Gene3D" id="3.20.20.300">
    <property type="entry name" value="Glycoside hydrolase, family 3, N-terminal domain"/>
    <property type="match status" value="1"/>
</dbReference>
<organism evidence="8">
    <name type="scientific">Ganoderma lucidum</name>
    <name type="common">Ling zhi medicinal fungus</name>
    <name type="synonym">Bracket fungus</name>
    <dbReference type="NCBI Taxonomy" id="5315"/>
    <lineage>
        <taxon>Eukaryota</taxon>
        <taxon>Fungi</taxon>
        <taxon>Dikarya</taxon>
        <taxon>Basidiomycota</taxon>
        <taxon>Agaricomycotina</taxon>
        <taxon>Agaricomycetes</taxon>
        <taxon>Polyporales</taxon>
        <taxon>Polyporaceae</taxon>
        <taxon>Ganoderma</taxon>
    </lineage>
</organism>
<evidence type="ECO:0000256" key="3">
    <source>
        <dbReference type="ARBA" id="ARBA00012744"/>
    </source>
</evidence>
<dbReference type="SUPFAM" id="SSF51445">
    <property type="entry name" value="(Trans)glycosidases"/>
    <property type="match status" value="1"/>
</dbReference>
<dbReference type="Pfam" id="PF14310">
    <property type="entry name" value="Fn3-like"/>
    <property type="match status" value="1"/>
</dbReference>
<dbReference type="InterPro" id="IPR002772">
    <property type="entry name" value="Glyco_hydro_3_C"/>
</dbReference>
<dbReference type="Pfam" id="PF00933">
    <property type="entry name" value="Glyco_hydro_3"/>
    <property type="match status" value="1"/>
</dbReference>
<keyword evidence="5" id="KW-0326">Glycosidase</keyword>
<feature type="domain" description="PA14" evidence="6">
    <location>
        <begin position="446"/>
        <end position="613"/>
    </location>
</feature>
<dbReference type="SUPFAM" id="SSF52279">
    <property type="entry name" value="Beta-D-glucan exohydrolase, C-terminal domain"/>
    <property type="match status" value="1"/>
</dbReference>
<dbReference type="InterPro" id="IPR001764">
    <property type="entry name" value="Glyco_hydro_3_N"/>
</dbReference>
<dbReference type="PANTHER" id="PTHR42715">
    <property type="entry name" value="BETA-GLUCOSIDASE"/>
    <property type="match status" value="1"/>
</dbReference>
<dbReference type="InterPro" id="IPR036881">
    <property type="entry name" value="Glyco_hydro_3_C_sf"/>
</dbReference>
<sequence length="897" mass="98255">MPPSDFAKASIPEVVEQLTTDEAILLTAGVGFWHTHAVPRLGIPAVKVTDGPNGARGNYFFMSTPAKCLPSSTAMAATFDTALIETMAKDLLAEEVKLKAASILLGPTCNTQRNPLGGRSFESYSEDPHLAGMIAAAYVKGLQAGGIGACIKHFVANDKENDRFGYDSVLTERALREIYLMPFMLAEKYARPWAFMTASVLASCVLCLQMLMRFVCSYNRVNGTHASENRHLLQDILRKEWGTEALIMSDWFGVYSIDHAVNAGLDLEMPGTNKWRTLDLMNRSIQSRKITARTVKERAAKVLELVQKCAQGAPEVLDGDRVEQTGDRQSGRELMTKVANQSIVLLKNEGSVLPLKPKEQGLKKIAIVGGNAKATVLSGGGSAALKPSFFVSPYEGIVAALGKIDPNIEITYSEGSRCRSVIIGLLPVLTPFMQMPTLENDIVTEDGKPGWMGYFHSHESDESLTPLETPTVTRHIDETRIFLSPHSVDFPKELTKRFTLRLRGFFKPRDKDTDFEFGLLSAGRAKLYVDGKLLIDNWTKQKRGDAFFNSGSAEEYGVFKLKAGVKHEIFVDFINVRAPADEDPIEALMDTNAGVRLGGAVVAHPDELMASAVRLAEEADAVVAVVGLNADWETEGYDRTTLALPGRTDELVRKVAAANERTIVVTQSGSSIAMPWADEVAAVVHAWYLGNATGDAIGQVLTGEVNPSGRLSLSFPRRLEDVASDGHFHHEHGKVWYSEDLFVGYKHHHHRGIAPQWHFGHGLSYTTFEYSDLSVSEPKVQNGDISINVSVKVTNTGSVAGTEVVQAYISHPTTSEVTHPPLALKAFGKVFNLAPGKSQTVTLSLDKYAVSFWEERISRWVVEEGVYRVRVGRSSAPEALTLSGGFKVAKRFEWNGL</sequence>
<evidence type="ECO:0000256" key="1">
    <source>
        <dbReference type="ARBA" id="ARBA00000448"/>
    </source>
</evidence>
<dbReference type="InterPro" id="IPR013783">
    <property type="entry name" value="Ig-like_fold"/>
</dbReference>
<name>A0A514YQS9_GANLU</name>
<dbReference type="InterPro" id="IPR037524">
    <property type="entry name" value="PA14/GLEYA"/>
</dbReference>
<dbReference type="InterPro" id="IPR026891">
    <property type="entry name" value="Fn3-like"/>
</dbReference>
<dbReference type="FunFam" id="2.60.40.10:FF:000495">
    <property type="entry name" value="Periplasmic beta-glucosidase"/>
    <property type="match status" value="1"/>
</dbReference>
<comment type="similarity">
    <text evidence="2">Belongs to the glycosyl hydrolase 3 family.</text>
</comment>
<evidence type="ECO:0000256" key="5">
    <source>
        <dbReference type="ARBA" id="ARBA00023295"/>
    </source>
</evidence>
<keyword evidence="4" id="KW-0378">Hydrolase</keyword>
<dbReference type="EMBL" id="MK313732">
    <property type="protein sequence ID" value="QDK64604.1"/>
    <property type="molecule type" value="mRNA"/>
</dbReference>
<dbReference type="AlphaFoldDB" id="A0A514YQS9"/>
<dbReference type="SMART" id="SM00758">
    <property type="entry name" value="PA14"/>
    <property type="match status" value="1"/>
</dbReference>
<dbReference type="InterPro" id="IPR011658">
    <property type="entry name" value="PA14_dom"/>
</dbReference>
<reference evidence="8" key="1">
    <citation type="submission" date="2018-12" db="EMBL/GenBank/DDBJ databases">
        <authorList>
            <person name="Hu Y."/>
        </authorList>
    </citation>
    <scope>NUCLEOTIDE SEQUENCE</scope>
    <source>
        <strain evidence="8">GL24911-R1</strain>
    </source>
</reference>
<dbReference type="InterPro" id="IPR050288">
    <property type="entry name" value="Cellulose_deg_GH3"/>
</dbReference>
<dbReference type="PANTHER" id="PTHR42715:SF27">
    <property type="entry name" value="BETA-GLUCOSIDASE-RELATED"/>
    <property type="match status" value="1"/>
</dbReference>
<dbReference type="Gene3D" id="2.60.40.10">
    <property type="entry name" value="Immunoglobulins"/>
    <property type="match status" value="1"/>
</dbReference>
<proteinExistence type="evidence at transcript level"/>
<gene>
    <name evidence="8" type="primary">Bg5</name>
    <name evidence="7" type="synonym">Bg2</name>
</gene>
<evidence type="ECO:0000256" key="2">
    <source>
        <dbReference type="ARBA" id="ARBA00005336"/>
    </source>
</evidence>
<dbReference type="GO" id="GO:0008422">
    <property type="term" value="F:beta-glucosidase activity"/>
    <property type="evidence" value="ECO:0007669"/>
    <property type="project" value="UniProtKB-EC"/>
</dbReference>
<protein>
    <recommendedName>
        <fullName evidence="3">beta-glucosidase</fullName>
        <ecNumber evidence="3">3.2.1.21</ecNumber>
    </recommendedName>
</protein>
<evidence type="ECO:0000259" key="6">
    <source>
        <dbReference type="PROSITE" id="PS51820"/>
    </source>
</evidence>
<dbReference type="Gene3D" id="3.40.50.1700">
    <property type="entry name" value="Glycoside hydrolase family 3 C-terminal domain"/>
    <property type="match status" value="1"/>
</dbReference>
<dbReference type="SUPFAM" id="SSF56988">
    <property type="entry name" value="Anthrax protective antigen"/>
    <property type="match status" value="1"/>
</dbReference>
<comment type="catalytic activity">
    <reaction evidence="1">
        <text>Hydrolysis of terminal, non-reducing beta-D-glucosyl residues with release of beta-D-glucose.</text>
        <dbReference type="EC" id="3.2.1.21"/>
    </reaction>
</comment>